<dbReference type="InterPro" id="IPR012674">
    <property type="entry name" value="Calycin"/>
</dbReference>
<dbReference type="Gene3D" id="2.40.128.20">
    <property type="match status" value="1"/>
</dbReference>
<protein>
    <submittedName>
        <fullName evidence="2">Uncharacterized protein</fullName>
    </submittedName>
</protein>
<dbReference type="InterPro" id="IPR022272">
    <property type="entry name" value="Lipocalin_CS"/>
</dbReference>
<dbReference type="GO" id="GO:0005737">
    <property type="term" value="C:cytoplasm"/>
    <property type="evidence" value="ECO:0007669"/>
    <property type="project" value="TreeGrafter"/>
</dbReference>
<dbReference type="SUPFAM" id="SSF50814">
    <property type="entry name" value="Lipocalins"/>
    <property type="match status" value="1"/>
</dbReference>
<keyword evidence="3" id="KW-1185">Reference proteome</keyword>
<keyword evidence="1" id="KW-0732">Signal</keyword>
<dbReference type="Proteomes" id="UP001497623">
    <property type="component" value="Unassembled WGS sequence"/>
</dbReference>
<dbReference type="PROSITE" id="PS00213">
    <property type="entry name" value="LIPOCALIN"/>
    <property type="match status" value="1"/>
</dbReference>
<name>A0AAV2QML3_MEGNR</name>
<dbReference type="EMBL" id="CAXKWB010007521">
    <property type="protein sequence ID" value="CAL4087575.1"/>
    <property type="molecule type" value="Genomic_DNA"/>
</dbReference>
<evidence type="ECO:0000313" key="3">
    <source>
        <dbReference type="Proteomes" id="UP001497623"/>
    </source>
</evidence>
<feature type="chain" id="PRO_5043674119" evidence="1">
    <location>
        <begin position="18"/>
        <end position="243"/>
    </location>
</feature>
<accession>A0AAV2QML3</accession>
<dbReference type="GO" id="GO:0000302">
    <property type="term" value="P:response to reactive oxygen species"/>
    <property type="evidence" value="ECO:0007669"/>
    <property type="project" value="TreeGrafter"/>
</dbReference>
<proteinExistence type="predicted"/>
<dbReference type="GO" id="GO:0006629">
    <property type="term" value="P:lipid metabolic process"/>
    <property type="evidence" value="ECO:0007669"/>
    <property type="project" value="TreeGrafter"/>
</dbReference>
<reference evidence="2 3" key="1">
    <citation type="submission" date="2024-05" db="EMBL/GenBank/DDBJ databases">
        <authorList>
            <person name="Wallberg A."/>
        </authorList>
    </citation>
    <scope>NUCLEOTIDE SEQUENCE [LARGE SCALE GENOMIC DNA]</scope>
</reference>
<feature type="signal peptide" evidence="1">
    <location>
        <begin position="1"/>
        <end position="17"/>
    </location>
</feature>
<dbReference type="AlphaFoldDB" id="A0AAV2QML3"/>
<gene>
    <name evidence="2" type="ORF">MNOR_LOCUS13258</name>
</gene>
<dbReference type="PANTHER" id="PTHR10612:SF49">
    <property type="entry name" value="APOLIPOPROTEIN D-LIKE PROTEIN"/>
    <property type="match status" value="1"/>
</dbReference>
<evidence type="ECO:0000313" key="2">
    <source>
        <dbReference type="EMBL" id="CAL4087575.1"/>
    </source>
</evidence>
<evidence type="ECO:0000256" key="1">
    <source>
        <dbReference type="SAM" id="SignalP"/>
    </source>
</evidence>
<dbReference type="PANTHER" id="PTHR10612">
    <property type="entry name" value="APOLIPOPROTEIN D"/>
    <property type="match status" value="1"/>
</dbReference>
<comment type="caution">
    <text evidence="2">The sequence shown here is derived from an EMBL/GenBank/DDBJ whole genome shotgun (WGS) entry which is preliminary data.</text>
</comment>
<sequence>MIKYILTLLSCISVTWSHTLHWGRTCPDVPPVPNLDLNRILGSWYVLYKSDTDNSCMKWDLTNTSHPDHLLLKETRQLSFLETFGIDHTQTIDAELHIPNPEVPAKMRIRWPTSWTGAADFIIFDTDYDTYVAVSECDRAGFFHRRSAAILARTNDIDELLVRRIGRLLSNADAGNHDLDSIQQTGCHGNGTRNYHVDTKLFGLLPDTEENGNLRHIGSGVEDYDISQLEIIGDGVQPVEEIR</sequence>
<organism evidence="2 3">
    <name type="scientific">Meganyctiphanes norvegica</name>
    <name type="common">Northern krill</name>
    <name type="synonym">Thysanopoda norvegica</name>
    <dbReference type="NCBI Taxonomy" id="48144"/>
    <lineage>
        <taxon>Eukaryota</taxon>
        <taxon>Metazoa</taxon>
        <taxon>Ecdysozoa</taxon>
        <taxon>Arthropoda</taxon>
        <taxon>Crustacea</taxon>
        <taxon>Multicrustacea</taxon>
        <taxon>Malacostraca</taxon>
        <taxon>Eumalacostraca</taxon>
        <taxon>Eucarida</taxon>
        <taxon>Euphausiacea</taxon>
        <taxon>Euphausiidae</taxon>
        <taxon>Meganyctiphanes</taxon>
    </lineage>
</organism>